<dbReference type="Gene3D" id="3.40.50.300">
    <property type="entry name" value="P-loop containing nucleotide triphosphate hydrolases"/>
    <property type="match status" value="1"/>
</dbReference>
<dbReference type="GO" id="GO:0005524">
    <property type="term" value="F:ATP binding"/>
    <property type="evidence" value="ECO:0007669"/>
    <property type="project" value="UniProtKB-KW"/>
</dbReference>
<evidence type="ECO:0000313" key="4">
    <source>
        <dbReference type="EMBL" id="OGM64664.1"/>
    </source>
</evidence>
<sequence length="172" mass="19501">MFSKQFLAVIRGAPASGKTTIAKKLRNFNKKIVWLKVDNLKDFFSGDTSLEEQRYVDECALTTLQYLLDNGFSVVMEKIFFDPFIIPLAVKEAEKRGIKVKVFQIMCSLATLQDRDRNRPGVKEGCRKPMGDEAIAKIYNQLERTFIPGAISLDTEQLSIDECVSLIKQSLN</sequence>
<reference evidence="4 5" key="1">
    <citation type="journal article" date="2016" name="Nat. Commun.">
        <title>Thousands of microbial genomes shed light on interconnected biogeochemical processes in an aquifer system.</title>
        <authorList>
            <person name="Anantharaman K."/>
            <person name="Brown C.T."/>
            <person name="Hug L.A."/>
            <person name="Sharon I."/>
            <person name="Castelle C.J."/>
            <person name="Probst A.J."/>
            <person name="Thomas B.C."/>
            <person name="Singh A."/>
            <person name="Wilkins M.J."/>
            <person name="Karaoz U."/>
            <person name="Brodie E.L."/>
            <person name="Williams K.H."/>
            <person name="Hubbard S.S."/>
            <person name="Banfield J.F."/>
        </authorList>
    </citation>
    <scope>NUCLEOTIDE SEQUENCE [LARGE SCALE GENOMIC DNA]</scope>
</reference>
<evidence type="ECO:0000313" key="5">
    <source>
        <dbReference type="Proteomes" id="UP000176725"/>
    </source>
</evidence>
<dbReference type="InterPro" id="IPR027417">
    <property type="entry name" value="P-loop_NTPase"/>
</dbReference>
<gene>
    <name evidence="4" type="ORF">A2893_06585</name>
</gene>
<comment type="caution">
    <text evidence="4">The sequence shown here is derived from an EMBL/GenBank/DDBJ whole genome shotgun (WGS) entry which is preliminary data.</text>
</comment>
<dbReference type="GO" id="GO:0016301">
    <property type="term" value="F:kinase activity"/>
    <property type="evidence" value="ECO:0007669"/>
    <property type="project" value="InterPro"/>
</dbReference>
<evidence type="ECO:0000256" key="1">
    <source>
        <dbReference type="ARBA" id="ARBA00022741"/>
    </source>
</evidence>
<dbReference type="SUPFAM" id="SSF52540">
    <property type="entry name" value="P-loop containing nucleoside triphosphate hydrolases"/>
    <property type="match status" value="1"/>
</dbReference>
<dbReference type="EMBL" id="MGHH01000008">
    <property type="protein sequence ID" value="OGM64664.1"/>
    <property type="molecule type" value="Genomic_DNA"/>
</dbReference>
<evidence type="ECO:0000256" key="2">
    <source>
        <dbReference type="ARBA" id="ARBA00022840"/>
    </source>
</evidence>
<dbReference type="InterPro" id="IPR010488">
    <property type="entry name" value="Zeta_toxin_domain"/>
</dbReference>
<accession>A0A1F8BKS1</accession>
<dbReference type="AlphaFoldDB" id="A0A1F8BKS1"/>
<name>A0A1F8BKS1_9BACT</name>
<feature type="domain" description="Zeta toxin" evidence="3">
    <location>
        <begin position="7"/>
        <end position="127"/>
    </location>
</feature>
<protein>
    <recommendedName>
        <fullName evidence="3">Zeta toxin domain-containing protein</fullName>
    </recommendedName>
</protein>
<proteinExistence type="predicted"/>
<dbReference type="STRING" id="1802521.A2893_06585"/>
<keyword evidence="1" id="KW-0547">Nucleotide-binding</keyword>
<organism evidence="4 5">
    <name type="scientific">Candidatus Woesebacteria bacterium RIFCSPLOWO2_01_FULL_39_25</name>
    <dbReference type="NCBI Taxonomy" id="1802521"/>
    <lineage>
        <taxon>Bacteria</taxon>
        <taxon>Candidatus Woeseibacteriota</taxon>
    </lineage>
</organism>
<dbReference type="Pfam" id="PF06414">
    <property type="entry name" value="Zeta_toxin"/>
    <property type="match status" value="1"/>
</dbReference>
<dbReference type="Proteomes" id="UP000176725">
    <property type="component" value="Unassembled WGS sequence"/>
</dbReference>
<keyword evidence="2" id="KW-0067">ATP-binding</keyword>
<evidence type="ECO:0000259" key="3">
    <source>
        <dbReference type="Pfam" id="PF06414"/>
    </source>
</evidence>